<feature type="region of interest" description="Disordered" evidence="1">
    <location>
        <begin position="1"/>
        <end position="24"/>
    </location>
</feature>
<reference evidence="2" key="2">
    <citation type="journal article" date="2022" name="Sci. Total Environ.">
        <title>Prevalence, transmission, and molecular epidemiology of tet(X)-positive bacteria among humans, animals, and environmental niches in China: An epidemiological, and genomic-based study.</title>
        <authorList>
            <person name="Dong N."/>
            <person name="Zeng Y."/>
            <person name="Cai C."/>
            <person name="Sun C."/>
            <person name="Lu J."/>
            <person name="Liu C."/>
            <person name="Zhou H."/>
            <person name="Sun Q."/>
            <person name="Shu L."/>
            <person name="Wang H."/>
            <person name="Wang Y."/>
            <person name="Wang S."/>
            <person name="Wu C."/>
            <person name="Chan E.W."/>
            <person name="Chen G."/>
            <person name="Shen Z."/>
            <person name="Chen S."/>
            <person name="Zhang R."/>
        </authorList>
    </citation>
    <scope>NUCLEOTIDE SEQUENCE</scope>
    <source>
        <strain evidence="2">210</strain>
    </source>
</reference>
<evidence type="ECO:0000313" key="3">
    <source>
        <dbReference type="Proteomes" id="UP001173578"/>
    </source>
</evidence>
<evidence type="ECO:0000313" key="2">
    <source>
        <dbReference type="EMBL" id="MDM1551677.1"/>
    </source>
</evidence>
<evidence type="ECO:0000256" key="1">
    <source>
        <dbReference type="SAM" id="MobiDB-lite"/>
    </source>
</evidence>
<dbReference type="AlphaFoldDB" id="A0AAW7DKQ1"/>
<sequence>MKNLKKFQISKEKQKNVKGGNFKPPTNGTCPSGWYLCPANELCIYDNGGLDPIEPNHPYYKKCFG</sequence>
<reference evidence="2" key="1">
    <citation type="submission" date="2020-06" db="EMBL/GenBank/DDBJ databases">
        <authorList>
            <person name="Dong N."/>
        </authorList>
    </citation>
    <scope>NUCLEOTIDE SEQUENCE</scope>
    <source>
        <strain evidence="2">210</strain>
    </source>
</reference>
<organism evidence="2 3">
    <name type="scientific">Empedobacter falsenii</name>
    <dbReference type="NCBI Taxonomy" id="343874"/>
    <lineage>
        <taxon>Bacteria</taxon>
        <taxon>Pseudomonadati</taxon>
        <taxon>Bacteroidota</taxon>
        <taxon>Flavobacteriia</taxon>
        <taxon>Flavobacteriales</taxon>
        <taxon>Weeksellaceae</taxon>
        <taxon>Empedobacter</taxon>
    </lineage>
</organism>
<name>A0AAW7DKQ1_9FLAO</name>
<comment type="caution">
    <text evidence="2">The sequence shown here is derived from an EMBL/GenBank/DDBJ whole genome shotgun (WGS) entry which is preliminary data.</text>
</comment>
<proteinExistence type="predicted"/>
<accession>A0AAW7DKQ1</accession>
<protein>
    <recommendedName>
        <fullName evidence="4">Bacteriocin</fullName>
    </recommendedName>
</protein>
<dbReference type="EMBL" id="JACALR010000004">
    <property type="protein sequence ID" value="MDM1551677.1"/>
    <property type="molecule type" value="Genomic_DNA"/>
</dbReference>
<dbReference type="Proteomes" id="UP001173578">
    <property type="component" value="Unassembled WGS sequence"/>
</dbReference>
<dbReference type="RefSeq" id="WP_286486212.1">
    <property type="nucleotide sequence ID" value="NZ_JACALR010000004.1"/>
</dbReference>
<evidence type="ECO:0008006" key="4">
    <source>
        <dbReference type="Google" id="ProtNLM"/>
    </source>
</evidence>
<gene>
    <name evidence="2" type="ORF">HX095_10690</name>
</gene>